<organism evidence="1 2">
    <name type="scientific">Panagrolaimus sp. PS1159</name>
    <dbReference type="NCBI Taxonomy" id="55785"/>
    <lineage>
        <taxon>Eukaryota</taxon>
        <taxon>Metazoa</taxon>
        <taxon>Ecdysozoa</taxon>
        <taxon>Nematoda</taxon>
        <taxon>Chromadorea</taxon>
        <taxon>Rhabditida</taxon>
        <taxon>Tylenchina</taxon>
        <taxon>Panagrolaimomorpha</taxon>
        <taxon>Panagrolaimoidea</taxon>
        <taxon>Panagrolaimidae</taxon>
        <taxon>Panagrolaimus</taxon>
    </lineage>
</organism>
<proteinExistence type="predicted"/>
<dbReference type="Proteomes" id="UP000887580">
    <property type="component" value="Unplaced"/>
</dbReference>
<name>A0AC35FND4_9BILA</name>
<evidence type="ECO:0000313" key="2">
    <source>
        <dbReference type="WBParaSite" id="PS1159_v2.g19338.t1"/>
    </source>
</evidence>
<sequence>MCNNNKKRWKKDDSLTEINNSTISLRISAYKNSNEAATFVSSDKSLEIKQQKQIIPVSTFICQNPFEFPRQQNDQTSDPEVIQFRSSQQLLNSNAASNDDHGNAIHRSSVNGKQDVGDSET</sequence>
<dbReference type="WBParaSite" id="PS1159_v2.g19338.t1">
    <property type="protein sequence ID" value="PS1159_v2.g19338.t1"/>
    <property type="gene ID" value="PS1159_v2.g19338"/>
</dbReference>
<accession>A0AC35FND4</accession>
<protein>
    <submittedName>
        <fullName evidence="2">Uncharacterized protein</fullName>
    </submittedName>
</protein>
<evidence type="ECO:0000313" key="1">
    <source>
        <dbReference type="Proteomes" id="UP000887580"/>
    </source>
</evidence>
<reference evidence="2" key="1">
    <citation type="submission" date="2022-11" db="UniProtKB">
        <authorList>
            <consortium name="WormBaseParasite"/>
        </authorList>
    </citation>
    <scope>IDENTIFICATION</scope>
</reference>